<dbReference type="InterPro" id="IPR029033">
    <property type="entry name" value="His_PPase_superfam"/>
</dbReference>
<protein>
    <recommendedName>
        <fullName evidence="3">Phosphoglycerate mutase</fullName>
    </recommendedName>
</protein>
<dbReference type="Pfam" id="PF00300">
    <property type="entry name" value="His_Phos_1"/>
    <property type="match status" value="1"/>
</dbReference>
<accession>A0A270BVW7</accession>
<dbReference type="AlphaFoldDB" id="A0A270BVW7"/>
<dbReference type="Gene3D" id="3.40.50.1240">
    <property type="entry name" value="Phosphoglycerate mutase-like"/>
    <property type="match status" value="1"/>
</dbReference>
<sequence>MLFSHDQACHQCAYVGKASVLKLLCYASDLPSGVRQGQLPGACEQVACALDGQKVVDLLPSSSHLLHYYAPDVALPASNAHCTQVEDALQDRHYGVWAGRSLRDMSAAEQLSFLSDPTFAPPEGESFSAFCRRTTQWLQAVGQMAQPAVVLARPAVVRSLVTYVLYPAEGSVTMAHAARVDVQPGSYSLLTCHAGQWRVGMLNAPA</sequence>
<reference evidence="1 2" key="1">
    <citation type="submission" date="2017-04" db="EMBL/GenBank/DDBJ databases">
        <title>Kefir bacterial isolates.</title>
        <authorList>
            <person name="Kim Y."/>
            <person name="Blasche S."/>
            <person name="Patil K.R."/>
        </authorList>
    </citation>
    <scope>NUCLEOTIDE SEQUENCE [LARGE SCALE GENOMIC DNA]</scope>
    <source>
        <strain evidence="1 2">KR-2</strain>
    </source>
</reference>
<dbReference type="SUPFAM" id="SSF53254">
    <property type="entry name" value="Phosphoglycerate mutase-like"/>
    <property type="match status" value="1"/>
</dbReference>
<comment type="caution">
    <text evidence="1">The sequence shown here is derived from an EMBL/GenBank/DDBJ whole genome shotgun (WGS) entry which is preliminary data.</text>
</comment>
<gene>
    <name evidence="1" type="ORF">B9K05_00375</name>
</gene>
<name>A0A270BVW7_9PROT</name>
<dbReference type="InterPro" id="IPR013078">
    <property type="entry name" value="His_Pase_superF_clade-1"/>
</dbReference>
<keyword evidence="2" id="KW-1185">Reference proteome</keyword>
<evidence type="ECO:0000313" key="1">
    <source>
        <dbReference type="EMBL" id="PAL29165.1"/>
    </source>
</evidence>
<organism evidence="1 2">
    <name type="scientific">Acetobacter syzygii</name>
    <dbReference type="NCBI Taxonomy" id="146476"/>
    <lineage>
        <taxon>Bacteria</taxon>
        <taxon>Pseudomonadati</taxon>
        <taxon>Pseudomonadota</taxon>
        <taxon>Alphaproteobacteria</taxon>
        <taxon>Acetobacterales</taxon>
        <taxon>Acetobacteraceae</taxon>
        <taxon>Acetobacter</taxon>
    </lineage>
</organism>
<dbReference type="OrthoDB" id="7502553at2"/>
<dbReference type="Proteomes" id="UP000216033">
    <property type="component" value="Unassembled WGS sequence"/>
</dbReference>
<dbReference type="STRING" id="1231343.Absy_001_024"/>
<proteinExistence type="predicted"/>
<dbReference type="EMBL" id="NDFP01000001">
    <property type="protein sequence ID" value="PAL29165.1"/>
    <property type="molecule type" value="Genomic_DNA"/>
</dbReference>
<evidence type="ECO:0000313" key="2">
    <source>
        <dbReference type="Proteomes" id="UP000216033"/>
    </source>
</evidence>
<evidence type="ECO:0008006" key="3">
    <source>
        <dbReference type="Google" id="ProtNLM"/>
    </source>
</evidence>